<dbReference type="AlphaFoldDB" id="B6WSG0"/>
<dbReference type="EMBL" id="ABXU01000027">
    <property type="protein sequence ID" value="EEB34115.1"/>
    <property type="molecule type" value="Genomic_DNA"/>
</dbReference>
<evidence type="ECO:0000313" key="1">
    <source>
        <dbReference type="EMBL" id="EEB34115.1"/>
    </source>
</evidence>
<proteinExistence type="predicted"/>
<comment type="caution">
    <text evidence="1">The sequence shown here is derived from an EMBL/GenBank/DDBJ whole genome shotgun (WGS) entry which is preliminary data.</text>
</comment>
<gene>
    <name evidence="1" type="ORF">DESPIG_01082</name>
</gene>
<organism evidence="1 2">
    <name type="scientific">Desulfovibrio piger ATCC 29098</name>
    <dbReference type="NCBI Taxonomy" id="411464"/>
    <lineage>
        <taxon>Bacteria</taxon>
        <taxon>Pseudomonadati</taxon>
        <taxon>Thermodesulfobacteriota</taxon>
        <taxon>Desulfovibrionia</taxon>
        <taxon>Desulfovibrionales</taxon>
        <taxon>Desulfovibrionaceae</taxon>
        <taxon>Desulfovibrio</taxon>
    </lineage>
</organism>
<reference evidence="1 2" key="1">
    <citation type="submission" date="2008-10" db="EMBL/GenBank/DDBJ databases">
        <title>Draft genome sequence of Desulvovibrio piger (ATCC 29098).</title>
        <authorList>
            <person name="Sudarsanam P."/>
            <person name="Ley R."/>
            <person name="Guruge J."/>
            <person name="Turnbaugh P.J."/>
            <person name="Mahowald M."/>
            <person name="Liep D."/>
            <person name="Gordon J."/>
        </authorList>
    </citation>
    <scope>NUCLEOTIDE SEQUENCE [LARGE SCALE GENOMIC DNA]</scope>
    <source>
        <strain evidence="1 2">ATCC 29098</strain>
    </source>
</reference>
<reference evidence="1 2" key="2">
    <citation type="submission" date="2008-10" db="EMBL/GenBank/DDBJ databases">
        <authorList>
            <person name="Fulton L."/>
            <person name="Clifton S."/>
            <person name="Fulton B."/>
            <person name="Xu J."/>
            <person name="Minx P."/>
            <person name="Pepin K.H."/>
            <person name="Johnson M."/>
            <person name="Bhonagiri V."/>
            <person name="Nash W.E."/>
            <person name="Mardis E.R."/>
            <person name="Wilson R.K."/>
        </authorList>
    </citation>
    <scope>NUCLEOTIDE SEQUENCE [LARGE SCALE GENOMIC DNA]</scope>
    <source>
        <strain evidence="1 2">ATCC 29098</strain>
    </source>
</reference>
<protein>
    <submittedName>
        <fullName evidence="1">Uncharacterized protein</fullName>
    </submittedName>
</protein>
<dbReference type="HOGENOM" id="CLU_3288542_0_0_7"/>
<evidence type="ECO:0000313" key="2">
    <source>
        <dbReference type="Proteomes" id="UP000003676"/>
    </source>
</evidence>
<accession>B6WSG0</accession>
<dbReference type="Proteomes" id="UP000003676">
    <property type="component" value="Unassembled WGS sequence"/>
</dbReference>
<name>B6WSG0_9BACT</name>
<sequence>MLFSTANDVKRRTSLQKGMSAFSHAAGWTSAAITHLPPHA</sequence>